<dbReference type="Pfam" id="PF13289">
    <property type="entry name" value="SIR2_2"/>
    <property type="match status" value="1"/>
</dbReference>
<dbReference type="Proteomes" id="UP000182783">
    <property type="component" value="Unassembled WGS sequence"/>
</dbReference>
<evidence type="ECO:0000313" key="1">
    <source>
        <dbReference type="EMBL" id="SDL86269.1"/>
    </source>
</evidence>
<gene>
    <name evidence="1" type="ORF">SAMN05216191_106203</name>
</gene>
<dbReference type="EMBL" id="FNGM01000006">
    <property type="protein sequence ID" value="SDL86269.1"/>
    <property type="molecule type" value="Genomic_DNA"/>
</dbReference>
<evidence type="ECO:0000313" key="2">
    <source>
        <dbReference type="Proteomes" id="UP000182783"/>
    </source>
</evidence>
<name>A0A1G9NIL4_9BACL</name>
<accession>A0A1G9NIL4</accession>
<dbReference type="InterPro" id="IPR029035">
    <property type="entry name" value="DHS-like_NAD/FAD-binding_dom"/>
</dbReference>
<sequence>MSINLNLINAIKNNKLILFIGSGLTKPLGLPNWKELIIEFLTVLSSQEGSDYEKYKWLLQGIELGLPNISLSEIDLLEFIKEEKKTIYEVLASKIDVEFDEKKLVIHNMLGSISSKIITTNYDKALETALHFRKITQDNDFYLANIPDSYIMKIHGSIEIPSKCVLFKQDYESLYQESSAAIQRLRALISDNTILFIGFSLNDPYVRYQFDFINSVYNNLGTKHFLLTTENIDVSRYGVEPIQLENWDESFQELLTSLVEIKTSTLLVGSTKEKLLSESHFSKSEISRVAILISSPIDKETGLDFHQILRNFIKFELIIDCYYISESSLQDLDNYDYVFIYSVIQNRKLLIEDRNLKSKFISLLELEYNLALRNVKGIFIFSEKIDLDIDTNEEVTLPIALIADSDMSAVLFKLFKKESINQLVSSKVYNKEQFHLSSIPKGKPKINIYFENSNSKLSDAIEEKKLINFVGREIDLEDIVRKILDTNNRIITIKGSGGIGKTATIKIASIELFKRGFFSDGVHFIDCEFLTDYQNFEYKIAECFGMESTIELKKHLFENQNYQDKLIILDNFEPLLYLEDKDIIKDLVTFICEYSKIVVTSREWLGFDFENKHQLRALTNEEALILFSKYYSGYINKEEIRTLKEDILDKLLNNNPLAIKLVAKNLPKFKNMSLLKNDLEEDFFNIIGQNYKDIFMDQKDQNIERSKSLFQSIYYSYNKLNYSERLLFELLSLFPDGIHMQNIKTFFNNSGNNGGGKFGNVRITDKEITSLENKSLIEISGGFLKLQSIIGRFADHQLSKRSEEEKMRYYQTAIEFTYFFEDILWSIHRKNELDALRIFDKNFNNFMKSLAYIEKFDGSKKDKLQYLVSLSQLCSMIEQQNMLYTKFDELKDHFSDLKNGVLALEATLLELHYYEGEFERSYYNISNLLPLNEINKIDNTTDIGRYILKAACTIYSFKNGKDILMYYLQNKYYFGRMRFSYILYILGEYNSYQLFDQKIDYFNMDILYNLGDCEGDLYNKLKEYISGLYKKQYIEIMQSNYILAKMGKIDKKSISKLVVTNPYTKGLRNLMLAFIEEDFEKATLLFEMAIKDLKHIQYHYVEAIYYYSKYLKEKGDMDKSKHWFSLGIKVAEENQYKFLMHNFRNLEKNESQYYNDLDNPNEFKREIDEFIKGWK</sequence>
<reference evidence="1 2" key="1">
    <citation type="submission" date="2016-10" db="EMBL/GenBank/DDBJ databases">
        <authorList>
            <person name="de Groot N.N."/>
        </authorList>
    </citation>
    <scope>NUCLEOTIDE SEQUENCE [LARGE SCALE GENOMIC DNA]</scope>
    <source>
        <strain evidence="1 2">CGMCC 1.10239</strain>
    </source>
</reference>
<dbReference type="SUPFAM" id="SSF52467">
    <property type="entry name" value="DHS-like NAD/FAD-binding domain"/>
    <property type="match status" value="1"/>
</dbReference>
<dbReference type="PANTHER" id="PTHR47691">
    <property type="entry name" value="REGULATOR-RELATED"/>
    <property type="match status" value="1"/>
</dbReference>
<dbReference type="SUPFAM" id="SSF52540">
    <property type="entry name" value="P-loop containing nucleoside triphosphate hydrolases"/>
    <property type="match status" value="1"/>
</dbReference>
<dbReference type="PANTHER" id="PTHR47691:SF3">
    <property type="entry name" value="HTH-TYPE TRANSCRIPTIONAL REGULATOR RV0890C-RELATED"/>
    <property type="match status" value="1"/>
</dbReference>
<proteinExistence type="predicted"/>
<dbReference type="Gene3D" id="3.40.50.300">
    <property type="entry name" value="P-loop containing nucleotide triphosphate hydrolases"/>
    <property type="match status" value="1"/>
</dbReference>
<organism evidence="1 2">
    <name type="scientific">Paenibacillus jilunlii</name>
    <dbReference type="NCBI Taxonomy" id="682956"/>
    <lineage>
        <taxon>Bacteria</taxon>
        <taxon>Bacillati</taxon>
        <taxon>Bacillota</taxon>
        <taxon>Bacilli</taxon>
        <taxon>Bacillales</taxon>
        <taxon>Paenibacillaceae</taxon>
        <taxon>Paenibacillus</taxon>
    </lineage>
</organism>
<dbReference type="InterPro" id="IPR027417">
    <property type="entry name" value="P-loop_NTPase"/>
</dbReference>
<dbReference type="RefSeq" id="WP_163704430.1">
    <property type="nucleotide sequence ID" value="NZ_CP048429.1"/>
</dbReference>
<protein>
    <submittedName>
        <fullName evidence="1">NB-ARC domain-containing protein</fullName>
    </submittedName>
</protein>
<dbReference type="AlphaFoldDB" id="A0A1G9NIL4"/>